<evidence type="ECO:0000313" key="4">
    <source>
        <dbReference type="Proteomes" id="UP000327013"/>
    </source>
</evidence>
<dbReference type="EMBL" id="CM017323">
    <property type="protein sequence ID" value="KAE8023138.1"/>
    <property type="molecule type" value="Genomic_DNA"/>
</dbReference>
<dbReference type="AlphaFoldDB" id="A0A5N6R031"/>
<feature type="coiled-coil region" evidence="1">
    <location>
        <begin position="351"/>
        <end position="378"/>
    </location>
</feature>
<dbReference type="GO" id="GO:0008356">
    <property type="term" value="P:asymmetric cell division"/>
    <property type="evidence" value="ECO:0007669"/>
    <property type="project" value="InterPro"/>
</dbReference>
<feature type="coiled-coil region" evidence="1">
    <location>
        <begin position="255"/>
        <end position="282"/>
    </location>
</feature>
<dbReference type="EMBL" id="CM017323">
    <property type="protein sequence ID" value="KAE8023139.1"/>
    <property type="molecule type" value="Genomic_DNA"/>
</dbReference>
<organism evidence="3 4">
    <name type="scientific">Carpinus fangiana</name>
    <dbReference type="NCBI Taxonomy" id="176857"/>
    <lineage>
        <taxon>Eukaryota</taxon>
        <taxon>Viridiplantae</taxon>
        <taxon>Streptophyta</taxon>
        <taxon>Embryophyta</taxon>
        <taxon>Tracheophyta</taxon>
        <taxon>Spermatophyta</taxon>
        <taxon>Magnoliopsida</taxon>
        <taxon>eudicotyledons</taxon>
        <taxon>Gunneridae</taxon>
        <taxon>Pentapetalae</taxon>
        <taxon>rosids</taxon>
        <taxon>fabids</taxon>
        <taxon>Fagales</taxon>
        <taxon>Betulaceae</taxon>
        <taxon>Carpinus</taxon>
    </lineage>
</organism>
<evidence type="ECO:0000256" key="2">
    <source>
        <dbReference type="SAM" id="MobiDB-lite"/>
    </source>
</evidence>
<dbReference type="PANTHER" id="PTHR33476:SF31">
    <property type="match status" value="1"/>
</dbReference>
<proteinExistence type="predicted"/>
<feature type="region of interest" description="Disordered" evidence="2">
    <location>
        <begin position="26"/>
        <end position="78"/>
    </location>
</feature>
<accession>A0A5N6R031</accession>
<dbReference type="Proteomes" id="UP000327013">
    <property type="component" value="Chromosome 3"/>
</dbReference>
<protein>
    <submittedName>
        <fullName evidence="3">Uncharacterized protein</fullName>
    </submittedName>
</protein>
<reference evidence="3 4" key="1">
    <citation type="submission" date="2019-06" db="EMBL/GenBank/DDBJ databases">
        <title>A chromosomal-level reference genome of Carpinus fangiana (Coryloideae, Betulaceae).</title>
        <authorList>
            <person name="Yang X."/>
            <person name="Wang Z."/>
            <person name="Zhang L."/>
            <person name="Hao G."/>
            <person name="Liu J."/>
            <person name="Yang Y."/>
        </authorList>
    </citation>
    <scope>NUCLEOTIDE SEQUENCE [LARGE SCALE GENOMIC DNA]</scope>
    <source>
        <strain evidence="3">Cfa_2016G</strain>
        <tissue evidence="3">Leaf</tissue>
    </source>
</reference>
<sequence length="425" mass="47449">MPEEDKTMDSWVAKYWHKFFSEKEQEAPEDSIHGQSESLPLDSEDVANAAGEGGASGFQEKRDDYSDGSGPSGVSFGRGGRSRQLSLRGYFVKPVCCLESCTLYRERAGMEEYYVYNSVQSQITLGLRPLLVTDGSLIITSASYSFNDNAQLESESKQNIEKARSRTRAVPSGGGGAFHSQGSPNGMLLLFLGFTFGIIFTSVANKREVDNLNDLLNQTRNLVQDLHEELDMKDLNIVKEVGNEEETDHHKAEDSEAISKIEAELEAELERLELNMKISSLERISDYVELDPDYVVDVVQGDLRPVKVQKPPGGLSDSDCDVTGTSTNHIHTADYSVSPRELSIRLHEVIHLQVESRIMELENALENTQKRLHSMESENMIPQNNLCMDDVGNNDMDRPFINLSGEALNAFNESYKRITSDCTEK</sequence>
<evidence type="ECO:0000256" key="1">
    <source>
        <dbReference type="SAM" id="Coils"/>
    </source>
</evidence>
<dbReference type="InterPro" id="IPR040348">
    <property type="entry name" value="POLAR-like"/>
</dbReference>
<dbReference type="OrthoDB" id="1701885at2759"/>
<keyword evidence="1" id="KW-0175">Coiled coil</keyword>
<name>A0A5N6R031_9ROSI</name>
<gene>
    <name evidence="3" type="ORF">FH972_008879</name>
</gene>
<dbReference type="PANTHER" id="PTHR33476">
    <property type="entry name" value="EMB|CAB62613.1"/>
    <property type="match status" value="1"/>
</dbReference>
<keyword evidence="4" id="KW-1185">Reference proteome</keyword>
<evidence type="ECO:0000313" key="3">
    <source>
        <dbReference type="EMBL" id="KAE8023139.1"/>
    </source>
</evidence>